<dbReference type="GO" id="GO:0003950">
    <property type="term" value="F:NAD+ poly-ADP-ribosyltransferase activity"/>
    <property type="evidence" value="ECO:0007669"/>
    <property type="project" value="InterPro"/>
</dbReference>
<evidence type="ECO:0000313" key="1">
    <source>
        <dbReference type="EMBL" id="WTT21917.1"/>
    </source>
</evidence>
<dbReference type="InterPro" id="IPR003898">
    <property type="entry name" value="Borpert_toxA"/>
</dbReference>
<accession>A0AAU2ABR1</accession>
<protein>
    <submittedName>
        <fullName evidence="1">Uncharacterized protein</fullName>
    </submittedName>
</protein>
<dbReference type="EMBL" id="CP108222">
    <property type="protein sequence ID" value="WTT21917.1"/>
    <property type="molecule type" value="Genomic_DNA"/>
</dbReference>
<proteinExistence type="predicted"/>
<dbReference type="SUPFAM" id="SSF56399">
    <property type="entry name" value="ADP-ribosylation"/>
    <property type="match status" value="1"/>
</dbReference>
<gene>
    <name evidence="1" type="ORF">OHA22_43480</name>
</gene>
<dbReference type="AlphaFoldDB" id="A0AAU2ABR1"/>
<organism evidence="1">
    <name type="scientific">Streptomyces sp. NBC_00093</name>
    <dbReference type="NCBI Taxonomy" id="2975649"/>
    <lineage>
        <taxon>Bacteria</taxon>
        <taxon>Bacillati</taxon>
        <taxon>Actinomycetota</taxon>
        <taxon>Actinomycetes</taxon>
        <taxon>Kitasatosporales</taxon>
        <taxon>Streptomycetaceae</taxon>
        <taxon>Streptomyces</taxon>
    </lineage>
</organism>
<dbReference type="Gene3D" id="3.90.210.10">
    <property type="entry name" value="Heat-Labile Enterotoxin, subunit A"/>
    <property type="match status" value="1"/>
</dbReference>
<name>A0AAU2ABR1_9ACTN</name>
<dbReference type="Pfam" id="PF02917">
    <property type="entry name" value="Pertussis_S1"/>
    <property type="match status" value="1"/>
</dbReference>
<reference evidence="1" key="1">
    <citation type="submission" date="2022-10" db="EMBL/GenBank/DDBJ databases">
        <title>The complete genomes of actinobacterial strains from the NBC collection.</title>
        <authorList>
            <person name="Joergensen T.S."/>
            <person name="Alvarez Arevalo M."/>
            <person name="Sterndorff E.B."/>
            <person name="Faurdal D."/>
            <person name="Vuksanovic O."/>
            <person name="Mourched A.-S."/>
            <person name="Charusanti P."/>
            <person name="Shaw S."/>
            <person name="Blin K."/>
            <person name="Weber T."/>
        </authorList>
    </citation>
    <scope>NUCLEOTIDE SEQUENCE</scope>
    <source>
        <strain evidence="1">NBC_00093</strain>
    </source>
</reference>
<dbReference type="GO" id="GO:0005576">
    <property type="term" value="C:extracellular region"/>
    <property type="evidence" value="ECO:0007669"/>
    <property type="project" value="InterPro"/>
</dbReference>
<sequence>MFKRTAVYVRGKTRSSKGRPAFAAFLAVTIAITLLQALLSLTPAQATSVNDCPGGAYSGEGSSSCPNLHNSDLVNQRAFPHALYRGDSRLPYEIFTHGFTARGSNDDLVSHIQGDRTNNSNFISTSGNLGLSETFARSQGVRNLDSAIAEPACSTGKMAIFAGIPWLGQLLLESCIGNVIRAETFVYVIDPMWARNALYVPDQIRGNANLYRQYVSQDEWAYVHRIPREAILGVRVYKMTARRDRGDTLDLRTLTFTYERFLANHYHTAARIDYDPGDDPIAHWNYYSDLHTPSLPVNQYNRGCSAADMCRGG</sequence>